<evidence type="ECO:0000259" key="15">
    <source>
        <dbReference type="PROSITE" id="PS50839"/>
    </source>
</evidence>
<dbReference type="Gene3D" id="3.30.450.20">
    <property type="entry name" value="PAS domain"/>
    <property type="match status" value="1"/>
</dbReference>
<evidence type="ECO:0000256" key="9">
    <source>
        <dbReference type="ARBA" id="ARBA00022840"/>
    </source>
</evidence>
<keyword evidence="4" id="KW-0597">Phosphoprotein</keyword>
<comment type="caution">
    <text evidence="16">The sequence shown here is derived from an EMBL/GenBank/DDBJ whole genome shotgun (WGS) entry which is preliminary data.</text>
</comment>
<comment type="catalytic activity">
    <reaction evidence="1">
        <text>ATP + protein L-histidine = ADP + protein N-phospho-L-histidine.</text>
        <dbReference type="EC" id="2.7.13.3"/>
    </reaction>
</comment>
<evidence type="ECO:0000256" key="1">
    <source>
        <dbReference type="ARBA" id="ARBA00000085"/>
    </source>
</evidence>
<dbReference type="Gene3D" id="1.10.287.130">
    <property type="match status" value="1"/>
</dbReference>
<reference evidence="16" key="1">
    <citation type="submission" date="2023-06" db="EMBL/GenBank/DDBJ databases">
        <authorList>
            <person name="Zhang S."/>
        </authorList>
    </citation>
    <scope>NUCLEOTIDE SEQUENCE</scope>
    <source>
        <strain evidence="16">SG2303</strain>
    </source>
</reference>
<dbReference type="InterPro" id="IPR004358">
    <property type="entry name" value="Sig_transdc_His_kin-like_C"/>
</dbReference>
<dbReference type="SUPFAM" id="SSF47384">
    <property type="entry name" value="Homodimeric domain of signal transducing histidine kinase"/>
    <property type="match status" value="1"/>
</dbReference>
<gene>
    <name evidence="16" type="ORF">QU481_02935</name>
</gene>
<proteinExistence type="predicted"/>
<keyword evidence="5" id="KW-0808">Transferase</keyword>
<evidence type="ECO:0000256" key="3">
    <source>
        <dbReference type="ARBA" id="ARBA00012438"/>
    </source>
</evidence>
<dbReference type="PROSITE" id="PS50839">
    <property type="entry name" value="CHASE"/>
    <property type="match status" value="1"/>
</dbReference>
<dbReference type="Gene3D" id="3.30.565.10">
    <property type="entry name" value="Histidine kinase-like ATPase, C-terminal domain"/>
    <property type="match status" value="1"/>
</dbReference>
<evidence type="ECO:0000313" key="16">
    <source>
        <dbReference type="EMBL" id="MDN0073846.1"/>
    </source>
</evidence>
<dbReference type="Gene3D" id="3.30.450.350">
    <property type="entry name" value="CHASE domain"/>
    <property type="match status" value="1"/>
</dbReference>
<dbReference type="Pfam" id="PF08448">
    <property type="entry name" value="PAS_4"/>
    <property type="match status" value="1"/>
</dbReference>
<evidence type="ECO:0000256" key="8">
    <source>
        <dbReference type="ARBA" id="ARBA00022777"/>
    </source>
</evidence>
<dbReference type="SMART" id="SM00388">
    <property type="entry name" value="HisKA"/>
    <property type="match status" value="1"/>
</dbReference>
<keyword evidence="10 13" id="KW-1133">Transmembrane helix</keyword>
<dbReference type="PANTHER" id="PTHR43065">
    <property type="entry name" value="SENSOR HISTIDINE KINASE"/>
    <property type="match status" value="1"/>
</dbReference>
<evidence type="ECO:0000256" key="6">
    <source>
        <dbReference type="ARBA" id="ARBA00022692"/>
    </source>
</evidence>
<evidence type="ECO:0000256" key="12">
    <source>
        <dbReference type="ARBA" id="ARBA00023136"/>
    </source>
</evidence>
<dbReference type="CDD" id="cd00082">
    <property type="entry name" value="HisKA"/>
    <property type="match status" value="1"/>
</dbReference>
<dbReference type="InterPro" id="IPR000014">
    <property type="entry name" value="PAS"/>
</dbReference>
<keyword evidence="9" id="KW-0067">ATP-binding</keyword>
<evidence type="ECO:0000256" key="7">
    <source>
        <dbReference type="ARBA" id="ARBA00022741"/>
    </source>
</evidence>
<dbReference type="InterPro" id="IPR003661">
    <property type="entry name" value="HisK_dim/P_dom"/>
</dbReference>
<dbReference type="PROSITE" id="PS50109">
    <property type="entry name" value="HIS_KIN"/>
    <property type="match status" value="1"/>
</dbReference>
<evidence type="ECO:0000256" key="5">
    <source>
        <dbReference type="ARBA" id="ARBA00022679"/>
    </source>
</evidence>
<dbReference type="SUPFAM" id="SSF55874">
    <property type="entry name" value="ATPase domain of HSP90 chaperone/DNA topoisomerase II/histidine kinase"/>
    <property type="match status" value="1"/>
</dbReference>
<feature type="domain" description="Histidine kinase" evidence="14">
    <location>
        <begin position="503"/>
        <end position="717"/>
    </location>
</feature>
<evidence type="ECO:0000256" key="4">
    <source>
        <dbReference type="ARBA" id="ARBA00022553"/>
    </source>
</evidence>
<keyword evidence="6 13" id="KW-0812">Transmembrane</keyword>
<dbReference type="EMBL" id="JAUEDK010000003">
    <property type="protein sequence ID" value="MDN0073846.1"/>
    <property type="molecule type" value="Genomic_DNA"/>
</dbReference>
<dbReference type="InterPro" id="IPR035965">
    <property type="entry name" value="PAS-like_dom_sf"/>
</dbReference>
<dbReference type="RefSeq" id="WP_289828391.1">
    <property type="nucleotide sequence ID" value="NZ_JAUEDK010000003.1"/>
</dbReference>
<accession>A0ABT7XJ75</accession>
<dbReference type="InterPro" id="IPR036097">
    <property type="entry name" value="HisK_dim/P_sf"/>
</dbReference>
<dbReference type="CDD" id="cd00130">
    <property type="entry name" value="PAS"/>
    <property type="match status" value="1"/>
</dbReference>
<feature type="domain" description="CHASE" evidence="15">
    <location>
        <begin position="70"/>
        <end position="233"/>
    </location>
</feature>
<dbReference type="Pfam" id="PF00512">
    <property type="entry name" value="HisKA"/>
    <property type="match status" value="1"/>
</dbReference>
<dbReference type="Pfam" id="PF03924">
    <property type="entry name" value="CHASE"/>
    <property type="match status" value="1"/>
</dbReference>
<dbReference type="InterPro" id="IPR013656">
    <property type="entry name" value="PAS_4"/>
</dbReference>
<keyword evidence="7" id="KW-0547">Nucleotide-binding</keyword>
<name>A0ABT7XJ75_9NEIS</name>
<dbReference type="PRINTS" id="PR00344">
    <property type="entry name" value="BCTRLSENSOR"/>
</dbReference>
<keyword evidence="11" id="KW-0902">Two-component regulatory system</keyword>
<evidence type="ECO:0000313" key="17">
    <source>
        <dbReference type="Proteomes" id="UP001168540"/>
    </source>
</evidence>
<dbReference type="InterPro" id="IPR005467">
    <property type="entry name" value="His_kinase_dom"/>
</dbReference>
<dbReference type="InterPro" id="IPR042240">
    <property type="entry name" value="CHASE_sf"/>
</dbReference>
<feature type="transmembrane region" description="Helical" evidence="13">
    <location>
        <begin position="303"/>
        <end position="326"/>
    </location>
</feature>
<keyword evidence="8" id="KW-0418">Kinase</keyword>
<dbReference type="InterPro" id="IPR003594">
    <property type="entry name" value="HATPase_dom"/>
</dbReference>
<evidence type="ECO:0000256" key="10">
    <source>
        <dbReference type="ARBA" id="ARBA00022989"/>
    </source>
</evidence>
<dbReference type="EC" id="2.7.13.3" evidence="3"/>
<evidence type="ECO:0000256" key="11">
    <source>
        <dbReference type="ARBA" id="ARBA00023012"/>
    </source>
</evidence>
<organism evidence="16 17">
    <name type="scientific">Crenobacter oryzisoli</name>
    <dbReference type="NCBI Taxonomy" id="3056844"/>
    <lineage>
        <taxon>Bacteria</taxon>
        <taxon>Pseudomonadati</taxon>
        <taxon>Pseudomonadota</taxon>
        <taxon>Betaproteobacteria</taxon>
        <taxon>Neisseriales</taxon>
        <taxon>Neisseriaceae</taxon>
        <taxon>Crenobacter</taxon>
    </lineage>
</organism>
<dbReference type="Proteomes" id="UP001168540">
    <property type="component" value="Unassembled WGS sequence"/>
</dbReference>
<dbReference type="SUPFAM" id="SSF55785">
    <property type="entry name" value="PYP-like sensor domain (PAS domain)"/>
    <property type="match status" value="1"/>
</dbReference>
<evidence type="ECO:0000256" key="2">
    <source>
        <dbReference type="ARBA" id="ARBA00004370"/>
    </source>
</evidence>
<dbReference type="InterPro" id="IPR036890">
    <property type="entry name" value="HATPase_C_sf"/>
</dbReference>
<evidence type="ECO:0000256" key="13">
    <source>
        <dbReference type="SAM" id="Phobius"/>
    </source>
</evidence>
<keyword evidence="17" id="KW-1185">Reference proteome</keyword>
<sequence length="731" mass="82210">MELRPLPKKWLFALLWWSLALLLTLIWSRLEHARLKEAFDKDTRHIYSMVSRKLDQNEAVVAAIEAQITSRRSLDIDALQRFSHELLLRYPGLYTIEFYQYVERGDLGEFTAAMRARYGTSFAVREEDPSRRRSWRASGDYPDYLPVAMVEPRTPKTIPLLGMDSWREPIIAASIRQAIKYDRTQASPQFERYPGERGYLLLRPVLASGSGQPQRLLGVVALSVNFSLLLQPLILDRQALGLSLLNPRQPASHPLAELFGSPAEPHPQSWQELLFGQEAVLPLPSEAQPFMLRLSRAPHWEELHWGTLLFQQLVVALLCLSLLLIYRQRSTLQQSRAAADEALFEQRERALVTLQSIREGVLTLGVDRRIELANPMAMQMLKWDGQLVGRPFAECVHLRYELSDSVAVSVVERCLDGGVPIELPENTQLLLPSGELLAIDGAVAPLFSRQGQISGAVFVFRDLTPMQRRARHAMEQSELRAREHIEKLAHVTRLHTMGEMASGIAHELNQPLTAIANYCQASISLLDEIEPPIAPVRSALEATQQQALRAADILRNLRAFVSKRPVSTGLVDLNQVVANCLQLAEFDLRASEIDITLQLDSRPLPVRVDPIQLEQVMLNLLSNALDAMRENTAERKLLIASRLVDGEVRLHIEDNGSGVPAHMLDMLFHPFHSTKPHGMGLGLSICQTIIEQFRGQIGVENIPGGGARSWLRLRQASEPGPIMSRRQGQES</sequence>
<protein>
    <recommendedName>
        <fullName evidence="3">histidine kinase</fullName>
        <ecNumber evidence="3">2.7.13.3</ecNumber>
    </recommendedName>
</protein>
<dbReference type="PANTHER" id="PTHR43065:SF10">
    <property type="entry name" value="PEROXIDE STRESS-ACTIVATED HISTIDINE KINASE MAK3"/>
    <property type="match status" value="1"/>
</dbReference>
<comment type="subcellular location">
    <subcellularLocation>
        <location evidence="2">Membrane</location>
    </subcellularLocation>
</comment>
<dbReference type="SMART" id="SM00387">
    <property type="entry name" value="HATPase_c"/>
    <property type="match status" value="1"/>
</dbReference>
<evidence type="ECO:0000259" key="14">
    <source>
        <dbReference type="PROSITE" id="PS50109"/>
    </source>
</evidence>
<dbReference type="InterPro" id="IPR006189">
    <property type="entry name" value="CHASE_dom"/>
</dbReference>
<keyword evidence="12 13" id="KW-0472">Membrane</keyword>
<dbReference type="Pfam" id="PF02518">
    <property type="entry name" value="HATPase_c"/>
    <property type="match status" value="1"/>
</dbReference>
<dbReference type="SMART" id="SM01079">
    <property type="entry name" value="CHASE"/>
    <property type="match status" value="1"/>
</dbReference>